<evidence type="ECO:0000256" key="5">
    <source>
        <dbReference type="ARBA" id="ARBA00022741"/>
    </source>
</evidence>
<reference evidence="11" key="1">
    <citation type="submission" date="2021-05" db="EMBL/GenBank/DDBJ databases">
        <authorList>
            <person name="Pietrasiak N."/>
            <person name="Ward R."/>
            <person name="Stajich J.E."/>
            <person name="Kurbessoian T."/>
        </authorList>
    </citation>
    <scope>NUCLEOTIDE SEQUENCE</scope>
    <source>
        <strain evidence="11">UHER 2000/2452</strain>
    </source>
</reference>
<sequence length="420" mass="47090">MSKLDRCHTWIGGRSRKLERAGWLIYSMNLDTGSSPSLRRTLRFGEWLLLLMTVLIYVLDEASTPELIVKCIAFSTLFFCLSFILPLDRPLWQRRAYVVLEVGLTGVAIASGIELSFVLYLLLIKACFLLSRREVILTNIMGGVVWLASFTWLYPSLIQRKLPEFDSVTLQSNLYMTLLHALLYYASASIFVVLLGFVIVAERESRQQAEALSQEVEVLGAKLERLRIAREIHDSLGHTLTSLGVQLEVAQKLRDRDLAKAFDSVDNAALLASQCLQDVRQVVQTMRQQSSFNLKEALYERIEQMRQQGIATQVHLSLPALSLQLSYQLYCILKEGLINIQKHAKAAQVTLRGLVDSDAIVVTLQDDGHGFDLEQPLTGCGLPGMQERVELLGGTLQISTGSDQGTQIKIVMPYDSSARR</sequence>
<keyword evidence="4" id="KW-0808">Transferase</keyword>
<keyword evidence="6 11" id="KW-0418">Kinase</keyword>
<dbReference type="PANTHER" id="PTHR24421">
    <property type="entry name" value="NITRATE/NITRITE SENSOR PROTEIN NARX-RELATED"/>
    <property type="match status" value="1"/>
</dbReference>
<dbReference type="InterPro" id="IPR005467">
    <property type="entry name" value="His_kinase_dom"/>
</dbReference>
<evidence type="ECO:0000256" key="4">
    <source>
        <dbReference type="ARBA" id="ARBA00022679"/>
    </source>
</evidence>
<evidence type="ECO:0000256" key="9">
    <source>
        <dbReference type="SAM" id="Phobius"/>
    </source>
</evidence>
<evidence type="ECO:0000256" key="8">
    <source>
        <dbReference type="ARBA" id="ARBA00023012"/>
    </source>
</evidence>
<dbReference type="EC" id="2.7.13.3" evidence="2"/>
<dbReference type="GO" id="GO:0000155">
    <property type="term" value="F:phosphorelay sensor kinase activity"/>
    <property type="evidence" value="ECO:0007669"/>
    <property type="project" value="InterPro"/>
</dbReference>
<proteinExistence type="predicted"/>
<keyword evidence="5" id="KW-0547">Nucleotide-binding</keyword>
<keyword evidence="8" id="KW-0902">Two-component regulatory system</keyword>
<dbReference type="Gene3D" id="1.20.5.1930">
    <property type="match status" value="1"/>
</dbReference>
<evidence type="ECO:0000256" key="1">
    <source>
        <dbReference type="ARBA" id="ARBA00000085"/>
    </source>
</evidence>
<keyword evidence="9" id="KW-0472">Membrane</keyword>
<evidence type="ECO:0000313" key="11">
    <source>
        <dbReference type="EMBL" id="MBW4662523.1"/>
    </source>
</evidence>
<dbReference type="SUPFAM" id="SSF55874">
    <property type="entry name" value="ATPase domain of HSP90 chaperone/DNA topoisomerase II/histidine kinase"/>
    <property type="match status" value="1"/>
</dbReference>
<feature type="transmembrane region" description="Helical" evidence="9">
    <location>
        <begin position="174"/>
        <end position="200"/>
    </location>
</feature>
<dbReference type="CDD" id="cd16917">
    <property type="entry name" value="HATPase_UhpB-NarQ-NarX-like"/>
    <property type="match status" value="1"/>
</dbReference>
<dbReference type="InterPro" id="IPR050482">
    <property type="entry name" value="Sensor_HK_TwoCompSys"/>
</dbReference>
<keyword evidence="9" id="KW-0812">Transmembrane</keyword>
<dbReference type="GO" id="GO:0005524">
    <property type="term" value="F:ATP binding"/>
    <property type="evidence" value="ECO:0007669"/>
    <property type="project" value="UniProtKB-KW"/>
</dbReference>
<dbReference type="EMBL" id="JAHHHD010000082">
    <property type="protein sequence ID" value="MBW4662523.1"/>
    <property type="molecule type" value="Genomic_DNA"/>
</dbReference>
<evidence type="ECO:0000256" key="3">
    <source>
        <dbReference type="ARBA" id="ARBA00022553"/>
    </source>
</evidence>
<dbReference type="PROSITE" id="PS50109">
    <property type="entry name" value="HIS_KIN"/>
    <property type="match status" value="1"/>
</dbReference>
<evidence type="ECO:0000256" key="7">
    <source>
        <dbReference type="ARBA" id="ARBA00022840"/>
    </source>
</evidence>
<evidence type="ECO:0000256" key="2">
    <source>
        <dbReference type="ARBA" id="ARBA00012438"/>
    </source>
</evidence>
<dbReference type="SMART" id="SM00387">
    <property type="entry name" value="HATPase_c"/>
    <property type="match status" value="1"/>
</dbReference>
<comment type="caution">
    <text evidence="11">The sequence shown here is derived from an EMBL/GenBank/DDBJ whole genome shotgun (WGS) entry which is preliminary data.</text>
</comment>
<keyword evidence="7" id="KW-0067">ATP-binding</keyword>
<feature type="transmembrane region" description="Helical" evidence="9">
    <location>
        <begin position="135"/>
        <end position="154"/>
    </location>
</feature>
<keyword evidence="9" id="KW-1133">Transmembrane helix</keyword>
<dbReference type="Pfam" id="PF07730">
    <property type="entry name" value="HisKA_3"/>
    <property type="match status" value="1"/>
</dbReference>
<dbReference type="Proteomes" id="UP000757435">
    <property type="component" value="Unassembled WGS sequence"/>
</dbReference>
<accession>A0A951QJT0</accession>
<evidence type="ECO:0000259" key="10">
    <source>
        <dbReference type="PROSITE" id="PS50109"/>
    </source>
</evidence>
<organism evidence="11 12">
    <name type="scientific">Drouetiella hepatica Uher 2000/2452</name>
    <dbReference type="NCBI Taxonomy" id="904376"/>
    <lineage>
        <taxon>Bacteria</taxon>
        <taxon>Bacillati</taxon>
        <taxon>Cyanobacteriota</taxon>
        <taxon>Cyanophyceae</taxon>
        <taxon>Oculatellales</taxon>
        <taxon>Oculatellaceae</taxon>
        <taxon>Drouetiella</taxon>
    </lineage>
</organism>
<keyword evidence="3" id="KW-0597">Phosphoprotein</keyword>
<dbReference type="InterPro" id="IPR011712">
    <property type="entry name" value="Sig_transdc_His_kin_sub3_dim/P"/>
</dbReference>
<dbReference type="InterPro" id="IPR036890">
    <property type="entry name" value="HATPase_C_sf"/>
</dbReference>
<dbReference type="Pfam" id="PF02518">
    <property type="entry name" value="HATPase_c"/>
    <property type="match status" value="1"/>
</dbReference>
<dbReference type="GO" id="GO:0016020">
    <property type="term" value="C:membrane"/>
    <property type="evidence" value="ECO:0007669"/>
    <property type="project" value="InterPro"/>
</dbReference>
<feature type="domain" description="Histidine kinase" evidence="10">
    <location>
        <begin position="231"/>
        <end position="416"/>
    </location>
</feature>
<dbReference type="Gene3D" id="3.30.565.10">
    <property type="entry name" value="Histidine kinase-like ATPase, C-terminal domain"/>
    <property type="match status" value="1"/>
</dbReference>
<comment type="catalytic activity">
    <reaction evidence="1">
        <text>ATP + protein L-histidine = ADP + protein N-phospho-L-histidine.</text>
        <dbReference type="EC" id="2.7.13.3"/>
    </reaction>
</comment>
<feature type="transmembrane region" description="Helical" evidence="9">
    <location>
        <begin position="67"/>
        <end position="85"/>
    </location>
</feature>
<reference evidence="11" key="2">
    <citation type="journal article" date="2022" name="Microbiol. Resour. Announc.">
        <title>Metagenome Sequencing to Explore Phylogenomics of Terrestrial Cyanobacteria.</title>
        <authorList>
            <person name="Ward R.D."/>
            <person name="Stajich J.E."/>
            <person name="Johansen J.R."/>
            <person name="Huntemann M."/>
            <person name="Clum A."/>
            <person name="Foster B."/>
            <person name="Foster B."/>
            <person name="Roux S."/>
            <person name="Palaniappan K."/>
            <person name="Varghese N."/>
            <person name="Mukherjee S."/>
            <person name="Reddy T.B.K."/>
            <person name="Daum C."/>
            <person name="Copeland A."/>
            <person name="Chen I.A."/>
            <person name="Ivanova N.N."/>
            <person name="Kyrpides N.C."/>
            <person name="Shapiro N."/>
            <person name="Eloe-Fadrosh E.A."/>
            <person name="Pietrasiak N."/>
        </authorList>
    </citation>
    <scope>NUCLEOTIDE SEQUENCE</scope>
    <source>
        <strain evidence="11">UHER 2000/2452</strain>
    </source>
</reference>
<dbReference type="AlphaFoldDB" id="A0A951QJT0"/>
<gene>
    <name evidence="11" type="ORF">KME15_28085</name>
</gene>
<evidence type="ECO:0000256" key="6">
    <source>
        <dbReference type="ARBA" id="ARBA00022777"/>
    </source>
</evidence>
<protein>
    <recommendedName>
        <fullName evidence="2">histidine kinase</fullName>
        <ecNumber evidence="2">2.7.13.3</ecNumber>
    </recommendedName>
</protein>
<dbReference type="InterPro" id="IPR003594">
    <property type="entry name" value="HATPase_dom"/>
</dbReference>
<dbReference type="PANTHER" id="PTHR24421:SF10">
    <property type="entry name" value="NITRATE_NITRITE SENSOR PROTEIN NARQ"/>
    <property type="match status" value="1"/>
</dbReference>
<dbReference type="GO" id="GO:0046983">
    <property type="term" value="F:protein dimerization activity"/>
    <property type="evidence" value="ECO:0007669"/>
    <property type="project" value="InterPro"/>
</dbReference>
<name>A0A951QJT0_9CYAN</name>
<evidence type="ECO:0000313" key="12">
    <source>
        <dbReference type="Proteomes" id="UP000757435"/>
    </source>
</evidence>
<feature type="transmembrane region" description="Helical" evidence="9">
    <location>
        <begin position="97"/>
        <end position="123"/>
    </location>
</feature>